<dbReference type="GO" id="GO:0042597">
    <property type="term" value="C:periplasmic space"/>
    <property type="evidence" value="ECO:0007669"/>
    <property type="project" value="UniProtKB-ARBA"/>
</dbReference>
<dbReference type="RefSeq" id="WP_134503743.1">
    <property type="nucleotide sequence ID" value="NZ_SOEY01000028.1"/>
</dbReference>
<dbReference type="PANTHER" id="PTHR30290">
    <property type="entry name" value="PERIPLASMIC BINDING COMPONENT OF ABC TRANSPORTER"/>
    <property type="match status" value="1"/>
</dbReference>
<dbReference type="GO" id="GO:0043190">
    <property type="term" value="C:ATP-binding cassette (ABC) transporter complex"/>
    <property type="evidence" value="ECO:0007669"/>
    <property type="project" value="InterPro"/>
</dbReference>
<evidence type="ECO:0000259" key="5">
    <source>
        <dbReference type="Pfam" id="PF00496"/>
    </source>
</evidence>
<feature type="chain" id="PRO_5038334002" evidence="4">
    <location>
        <begin position="27"/>
        <end position="595"/>
    </location>
</feature>
<dbReference type="InterPro" id="IPR000914">
    <property type="entry name" value="SBP_5_dom"/>
</dbReference>
<dbReference type="InterPro" id="IPR030678">
    <property type="entry name" value="Peptide/Ni-bd"/>
</dbReference>
<accession>A0A4R8UUR0</accession>
<comment type="similarity">
    <text evidence="1">Belongs to the bacterial solute-binding protein 5 family.</text>
</comment>
<dbReference type="GO" id="GO:1904680">
    <property type="term" value="F:peptide transmembrane transporter activity"/>
    <property type="evidence" value="ECO:0007669"/>
    <property type="project" value="TreeGrafter"/>
</dbReference>
<gene>
    <name evidence="6" type="ORF">E3O06_12725</name>
</gene>
<evidence type="ECO:0000256" key="1">
    <source>
        <dbReference type="ARBA" id="ARBA00005695"/>
    </source>
</evidence>
<dbReference type="GO" id="GO:0015833">
    <property type="term" value="P:peptide transport"/>
    <property type="evidence" value="ECO:0007669"/>
    <property type="project" value="TreeGrafter"/>
</dbReference>
<dbReference type="CDD" id="cd08501">
    <property type="entry name" value="PBP2_Lpqw"/>
    <property type="match status" value="1"/>
</dbReference>
<keyword evidence="7" id="KW-1185">Reference proteome</keyword>
<dbReference type="Gene3D" id="3.40.190.10">
    <property type="entry name" value="Periplasmic binding protein-like II"/>
    <property type="match status" value="1"/>
</dbReference>
<name>A0A4R8UUR0_9MICO</name>
<dbReference type="InterPro" id="IPR039424">
    <property type="entry name" value="SBP_5"/>
</dbReference>
<dbReference type="PROSITE" id="PS51257">
    <property type="entry name" value="PROKAR_LIPOPROTEIN"/>
    <property type="match status" value="1"/>
</dbReference>
<evidence type="ECO:0000256" key="4">
    <source>
        <dbReference type="SAM" id="SignalP"/>
    </source>
</evidence>
<dbReference type="PIRSF" id="PIRSF002741">
    <property type="entry name" value="MppA"/>
    <property type="match status" value="1"/>
</dbReference>
<evidence type="ECO:0000256" key="3">
    <source>
        <dbReference type="ARBA" id="ARBA00022729"/>
    </source>
</evidence>
<reference evidence="6 7" key="1">
    <citation type="submission" date="2019-03" db="EMBL/GenBank/DDBJ databases">
        <title>Genomics of glacier-inhabiting Cryobacterium strains.</title>
        <authorList>
            <person name="Liu Q."/>
            <person name="Xin Y.-H."/>
        </authorList>
    </citation>
    <scope>NUCLEOTIDE SEQUENCE [LARGE SCALE GENOMIC DNA]</scope>
    <source>
        <strain evidence="6 7">HLT2-23</strain>
    </source>
</reference>
<comment type="caution">
    <text evidence="6">The sequence shown here is derived from an EMBL/GenBank/DDBJ whole genome shotgun (WGS) entry which is preliminary data.</text>
</comment>
<dbReference type="OrthoDB" id="7888869at2"/>
<dbReference type="AlphaFoldDB" id="A0A4R8UUR0"/>
<dbReference type="Proteomes" id="UP000298173">
    <property type="component" value="Unassembled WGS sequence"/>
</dbReference>
<feature type="domain" description="Solute-binding protein family 5" evidence="5">
    <location>
        <begin position="104"/>
        <end position="498"/>
    </location>
</feature>
<dbReference type="Gene3D" id="3.10.105.10">
    <property type="entry name" value="Dipeptide-binding Protein, Domain 3"/>
    <property type="match status" value="1"/>
</dbReference>
<dbReference type="SUPFAM" id="SSF53850">
    <property type="entry name" value="Periplasmic binding protein-like II"/>
    <property type="match status" value="1"/>
</dbReference>
<dbReference type="Pfam" id="PF00496">
    <property type="entry name" value="SBP_bac_5"/>
    <property type="match status" value="1"/>
</dbReference>
<dbReference type="PANTHER" id="PTHR30290:SF9">
    <property type="entry name" value="OLIGOPEPTIDE-BINDING PROTEIN APPA"/>
    <property type="match status" value="1"/>
</dbReference>
<protein>
    <submittedName>
        <fullName evidence="6">ABC transporter family substrate-binding protein</fullName>
    </submittedName>
</protein>
<evidence type="ECO:0000313" key="7">
    <source>
        <dbReference type="Proteomes" id="UP000298173"/>
    </source>
</evidence>
<keyword evidence="2" id="KW-0813">Transport</keyword>
<feature type="signal peptide" evidence="4">
    <location>
        <begin position="1"/>
        <end position="26"/>
    </location>
</feature>
<proteinExistence type="inferred from homology"/>
<evidence type="ECO:0000313" key="6">
    <source>
        <dbReference type="EMBL" id="TFB71226.1"/>
    </source>
</evidence>
<evidence type="ECO:0000256" key="2">
    <source>
        <dbReference type="ARBA" id="ARBA00022448"/>
    </source>
</evidence>
<dbReference type="EMBL" id="SOEY01000028">
    <property type="protein sequence ID" value="TFB71226.1"/>
    <property type="molecule type" value="Genomic_DNA"/>
</dbReference>
<keyword evidence="3 4" id="KW-0732">Signal</keyword>
<sequence length="595" mass="63531">MSIRGKLFRKSLSGVAVLGVAALALTACTTTGSTDTNTDTASSGGTITVAVVNDFTSFNNQTPQANLDTNGQVGYLMGNYGSAFSYIDNEFNIVREEGFGTFEKTSDDPQTVTYTLNPENKWSDGEPVTADDMVLAWAIGAGYYNDSTVDADSGEVTTGTTYFEIAASTAGLDTTTFPEISEDNMSMTLVYGTPYVDWELVNPIAQPAHIVAKKAGLGSATELTELLQSLPKGDAANPVAADPTLKAAADFVNTGYDVTAFPTDPDLLVSSGPMVPTGWTPGQSFTLERNEFYVGGMIPKVDKVILRVIPDANAQVTALQNGEVDIINPQASADTLTALENTGADVLTGDQVSYDHLDLRFDQPVFADLAVRQAFLKTVPRQQILDSIVTPVNPDANVLNSQIWVPANAPYDDSVANNGSSAYDEVDIEGALELLAGATPSVRILYNTNNPNRVDEFQAIQESAAKAGITVVDAGSPDWSSLLEGGDYDASLFGWISPGVGSTGIAQIFSTDGGGNYNQYQGTNDDAILTQTTLDPDKLIEIEKRMDKQMFEDAYGLPLFQAPGVFGVSKRVSGVEYMGNQTGPFWNFWDWSVNE</sequence>
<organism evidence="6 7">
    <name type="scientific">Cryobacterium glaciale</name>
    <dbReference type="NCBI Taxonomy" id="1259145"/>
    <lineage>
        <taxon>Bacteria</taxon>
        <taxon>Bacillati</taxon>
        <taxon>Actinomycetota</taxon>
        <taxon>Actinomycetes</taxon>
        <taxon>Micrococcales</taxon>
        <taxon>Microbacteriaceae</taxon>
        <taxon>Cryobacterium</taxon>
    </lineage>
</organism>